<proteinExistence type="predicted"/>
<dbReference type="GeneID" id="87823474"/>
<name>A0AAN6Z5E9_9PEZI</name>
<sequence>MPHSTGAGSSPVIFREISVLWPSACLRALRLLVFMMLLLHSSGPWRRRLTKDGTKATPCFVLSCYPCDGVGCQLSMPRSRLLKQEPSNERQVALRRWESARMFHAC</sequence>
<reference evidence="1" key="2">
    <citation type="submission" date="2023-05" db="EMBL/GenBank/DDBJ databases">
        <authorList>
            <consortium name="Lawrence Berkeley National Laboratory"/>
            <person name="Steindorff A."/>
            <person name="Hensen N."/>
            <person name="Bonometti L."/>
            <person name="Westerberg I."/>
            <person name="Brannstrom I.O."/>
            <person name="Guillou S."/>
            <person name="Cros-Aarteil S."/>
            <person name="Calhoun S."/>
            <person name="Haridas S."/>
            <person name="Kuo A."/>
            <person name="Mondo S."/>
            <person name="Pangilinan J."/>
            <person name="Riley R."/>
            <person name="Labutti K."/>
            <person name="Andreopoulos B."/>
            <person name="Lipzen A."/>
            <person name="Chen C."/>
            <person name="Yanf M."/>
            <person name="Daum C."/>
            <person name="Ng V."/>
            <person name="Clum A."/>
            <person name="Ohm R."/>
            <person name="Martin F."/>
            <person name="Silar P."/>
            <person name="Natvig D."/>
            <person name="Lalanne C."/>
            <person name="Gautier V."/>
            <person name="Ament-Velasquez S.L."/>
            <person name="Kruys A."/>
            <person name="Hutchinson M.I."/>
            <person name="Powell A.J."/>
            <person name="Barry K."/>
            <person name="Miller A.N."/>
            <person name="Grigoriev I.V."/>
            <person name="Debuchy R."/>
            <person name="Gladieux P."/>
            <person name="Thoren M.H."/>
            <person name="Johannesson H."/>
        </authorList>
    </citation>
    <scope>NUCLEOTIDE SEQUENCE</scope>
    <source>
        <strain evidence="1">CBS 731.68</strain>
    </source>
</reference>
<reference evidence="1" key="1">
    <citation type="journal article" date="2023" name="Mol. Phylogenet. Evol.">
        <title>Genome-scale phylogeny and comparative genomics of the fungal order Sordariales.</title>
        <authorList>
            <person name="Hensen N."/>
            <person name="Bonometti L."/>
            <person name="Westerberg I."/>
            <person name="Brannstrom I.O."/>
            <person name="Guillou S."/>
            <person name="Cros-Aarteil S."/>
            <person name="Calhoun S."/>
            <person name="Haridas S."/>
            <person name="Kuo A."/>
            <person name="Mondo S."/>
            <person name="Pangilinan J."/>
            <person name="Riley R."/>
            <person name="LaButti K."/>
            <person name="Andreopoulos B."/>
            <person name="Lipzen A."/>
            <person name="Chen C."/>
            <person name="Yan M."/>
            <person name="Daum C."/>
            <person name="Ng V."/>
            <person name="Clum A."/>
            <person name="Steindorff A."/>
            <person name="Ohm R.A."/>
            <person name="Martin F."/>
            <person name="Silar P."/>
            <person name="Natvig D.O."/>
            <person name="Lalanne C."/>
            <person name="Gautier V."/>
            <person name="Ament-Velasquez S.L."/>
            <person name="Kruys A."/>
            <person name="Hutchinson M.I."/>
            <person name="Powell A.J."/>
            <person name="Barry K."/>
            <person name="Miller A.N."/>
            <person name="Grigoriev I.V."/>
            <person name="Debuchy R."/>
            <person name="Gladieux P."/>
            <person name="Hiltunen Thoren M."/>
            <person name="Johannesson H."/>
        </authorList>
    </citation>
    <scope>NUCLEOTIDE SEQUENCE</scope>
    <source>
        <strain evidence="1">CBS 731.68</strain>
    </source>
</reference>
<dbReference type="RefSeq" id="XP_062650136.1">
    <property type="nucleotide sequence ID" value="XM_062786706.1"/>
</dbReference>
<keyword evidence="2" id="KW-1185">Reference proteome</keyword>
<comment type="caution">
    <text evidence="1">The sequence shown here is derived from an EMBL/GenBank/DDBJ whole genome shotgun (WGS) entry which is preliminary data.</text>
</comment>
<gene>
    <name evidence="1" type="ORF">N657DRAFT_305757</name>
</gene>
<dbReference type="EMBL" id="MU853225">
    <property type="protein sequence ID" value="KAK4126365.1"/>
    <property type="molecule type" value="Genomic_DNA"/>
</dbReference>
<organism evidence="1 2">
    <name type="scientific">Parathielavia appendiculata</name>
    <dbReference type="NCBI Taxonomy" id="2587402"/>
    <lineage>
        <taxon>Eukaryota</taxon>
        <taxon>Fungi</taxon>
        <taxon>Dikarya</taxon>
        <taxon>Ascomycota</taxon>
        <taxon>Pezizomycotina</taxon>
        <taxon>Sordariomycetes</taxon>
        <taxon>Sordariomycetidae</taxon>
        <taxon>Sordariales</taxon>
        <taxon>Chaetomiaceae</taxon>
        <taxon>Parathielavia</taxon>
    </lineage>
</organism>
<dbReference type="Proteomes" id="UP001302602">
    <property type="component" value="Unassembled WGS sequence"/>
</dbReference>
<dbReference type="AlphaFoldDB" id="A0AAN6Z5E9"/>
<protein>
    <submittedName>
        <fullName evidence="1">Uncharacterized protein</fullName>
    </submittedName>
</protein>
<evidence type="ECO:0000313" key="1">
    <source>
        <dbReference type="EMBL" id="KAK4126365.1"/>
    </source>
</evidence>
<accession>A0AAN6Z5E9</accession>
<evidence type="ECO:0000313" key="2">
    <source>
        <dbReference type="Proteomes" id="UP001302602"/>
    </source>
</evidence>